<dbReference type="Pfam" id="PF00156">
    <property type="entry name" value="Pribosyltran"/>
    <property type="match status" value="1"/>
</dbReference>
<dbReference type="InterPro" id="IPR029057">
    <property type="entry name" value="PRTase-like"/>
</dbReference>
<dbReference type="EMBL" id="LQZT01000012">
    <property type="protein sequence ID" value="OCW57852.1"/>
    <property type="molecule type" value="Genomic_DNA"/>
</dbReference>
<name>A0A1C1YWJ6_9HYPH</name>
<sequence>MLAERLPSFDRASTVVITPPRGGLPVAREIALAFSLPFDVVLVRRVAVPGREDVALGVVSDGRELRLSFTRDSIERLGLDAERRAALTHRTLSELGRRYKTYVADHPPVRVTGKTAVVVDDGAVTGATLRAVLHVLREQAVRRVVLALPIAPAHVLAEFERLVDDIVCLDTPFHFDGVGVHYAAFDPVSDLDVRLILAEMHGRADLGEEPATLPRALRR</sequence>
<dbReference type="SUPFAM" id="SSF53271">
    <property type="entry name" value="PRTase-like"/>
    <property type="match status" value="1"/>
</dbReference>
<dbReference type="Gene3D" id="3.40.50.2020">
    <property type="match status" value="1"/>
</dbReference>
<dbReference type="STRING" id="1480615.AWJ14_03400"/>
<organism evidence="2 3">
    <name type="scientific">Hoeflea olei</name>
    <dbReference type="NCBI Taxonomy" id="1480615"/>
    <lineage>
        <taxon>Bacteria</taxon>
        <taxon>Pseudomonadati</taxon>
        <taxon>Pseudomonadota</taxon>
        <taxon>Alphaproteobacteria</taxon>
        <taxon>Hyphomicrobiales</taxon>
        <taxon>Rhizobiaceae</taxon>
        <taxon>Hoeflea</taxon>
    </lineage>
</organism>
<evidence type="ECO:0000259" key="1">
    <source>
        <dbReference type="Pfam" id="PF00156"/>
    </source>
</evidence>
<gene>
    <name evidence="2" type="ORF">AWJ14_03400</name>
</gene>
<dbReference type="InterPro" id="IPR000836">
    <property type="entry name" value="PRTase_dom"/>
</dbReference>
<feature type="domain" description="Phosphoribosyltransferase" evidence="1">
    <location>
        <begin position="7"/>
        <end position="158"/>
    </location>
</feature>
<comment type="caution">
    <text evidence="2">The sequence shown here is derived from an EMBL/GenBank/DDBJ whole genome shotgun (WGS) entry which is preliminary data.</text>
</comment>
<dbReference type="AlphaFoldDB" id="A0A1C1YWJ6"/>
<accession>A0A1C1YWJ6</accession>
<evidence type="ECO:0000313" key="2">
    <source>
        <dbReference type="EMBL" id="OCW57852.1"/>
    </source>
</evidence>
<dbReference type="Gene3D" id="3.30.1310.20">
    <property type="entry name" value="PRTase-like"/>
    <property type="match status" value="1"/>
</dbReference>
<dbReference type="CDD" id="cd06223">
    <property type="entry name" value="PRTases_typeI"/>
    <property type="match status" value="1"/>
</dbReference>
<dbReference type="Proteomes" id="UP000094795">
    <property type="component" value="Unassembled WGS sequence"/>
</dbReference>
<keyword evidence="3" id="KW-1185">Reference proteome</keyword>
<protein>
    <recommendedName>
        <fullName evidence="1">Phosphoribosyltransferase domain-containing protein</fullName>
    </recommendedName>
</protein>
<proteinExistence type="predicted"/>
<evidence type="ECO:0000313" key="3">
    <source>
        <dbReference type="Proteomes" id="UP000094795"/>
    </source>
</evidence>
<reference evidence="2 3" key="1">
    <citation type="submission" date="2015-12" db="EMBL/GenBank/DDBJ databases">
        <authorList>
            <person name="Shamseldin A."/>
            <person name="Moawad H."/>
            <person name="Abd El-Rahim W.M."/>
            <person name="Sadowsky M.J."/>
        </authorList>
    </citation>
    <scope>NUCLEOTIDE SEQUENCE [LARGE SCALE GENOMIC DNA]</scope>
    <source>
        <strain evidence="2 3">JC234</strain>
    </source>
</reference>